<dbReference type="RefSeq" id="WP_386405957.1">
    <property type="nucleotide sequence ID" value="NZ_JBHTJH010000004.1"/>
</dbReference>
<gene>
    <name evidence="2" type="ORF">ACFQ1M_07035</name>
</gene>
<evidence type="ECO:0000313" key="3">
    <source>
        <dbReference type="Proteomes" id="UP001596978"/>
    </source>
</evidence>
<keyword evidence="3" id="KW-1185">Reference proteome</keyword>
<organism evidence="2 3">
    <name type="scientific">Sungkyunkwania multivorans</name>
    <dbReference type="NCBI Taxonomy" id="1173618"/>
    <lineage>
        <taxon>Bacteria</taxon>
        <taxon>Pseudomonadati</taxon>
        <taxon>Bacteroidota</taxon>
        <taxon>Flavobacteriia</taxon>
        <taxon>Flavobacteriales</taxon>
        <taxon>Flavobacteriaceae</taxon>
        <taxon>Sungkyunkwania</taxon>
    </lineage>
</organism>
<evidence type="ECO:0000256" key="1">
    <source>
        <dbReference type="SAM" id="SignalP"/>
    </source>
</evidence>
<sequence>MKKILLLFCLFTSSLIAQELQSSLQSMNLIDRAQAITDVYASGLILDGELRTKFEKTVAQFLVKRRYIEESDYKRDKKIALLQSLSDEETQQMEALIGSDQIKAYKKIKVTVQPLFDRQMLKPAYLD</sequence>
<name>A0ABW3CW10_9FLAO</name>
<protein>
    <recommendedName>
        <fullName evidence="4">Peptidylprolyl isomerase</fullName>
    </recommendedName>
</protein>
<dbReference type="EMBL" id="JBHTJH010000004">
    <property type="protein sequence ID" value="MFD0861956.1"/>
    <property type="molecule type" value="Genomic_DNA"/>
</dbReference>
<feature type="signal peptide" evidence="1">
    <location>
        <begin position="1"/>
        <end position="17"/>
    </location>
</feature>
<comment type="caution">
    <text evidence="2">The sequence shown here is derived from an EMBL/GenBank/DDBJ whole genome shotgun (WGS) entry which is preliminary data.</text>
</comment>
<reference evidence="3" key="1">
    <citation type="journal article" date="2019" name="Int. J. Syst. Evol. Microbiol.">
        <title>The Global Catalogue of Microorganisms (GCM) 10K type strain sequencing project: providing services to taxonomists for standard genome sequencing and annotation.</title>
        <authorList>
            <consortium name="The Broad Institute Genomics Platform"/>
            <consortium name="The Broad Institute Genome Sequencing Center for Infectious Disease"/>
            <person name="Wu L."/>
            <person name="Ma J."/>
        </authorList>
    </citation>
    <scope>NUCLEOTIDE SEQUENCE [LARGE SCALE GENOMIC DNA]</scope>
    <source>
        <strain evidence="3">CCUG 62952</strain>
    </source>
</reference>
<feature type="chain" id="PRO_5045889919" description="Peptidylprolyl isomerase" evidence="1">
    <location>
        <begin position="18"/>
        <end position="127"/>
    </location>
</feature>
<keyword evidence="1" id="KW-0732">Signal</keyword>
<accession>A0ABW3CW10</accession>
<dbReference type="Proteomes" id="UP001596978">
    <property type="component" value="Unassembled WGS sequence"/>
</dbReference>
<proteinExistence type="predicted"/>
<evidence type="ECO:0000313" key="2">
    <source>
        <dbReference type="EMBL" id="MFD0861956.1"/>
    </source>
</evidence>
<evidence type="ECO:0008006" key="4">
    <source>
        <dbReference type="Google" id="ProtNLM"/>
    </source>
</evidence>